<evidence type="ECO:0000313" key="9">
    <source>
        <dbReference type="EMBL" id="PWA66427.1"/>
    </source>
</evidence>
<dbReference type="SMART" id="SM01019">
    <property type="entry name" value="B3"/>
    <property type="match status" value="1"/>
</dbReference>
<keyword evidence="4" id="KW-0804">Transcription</keyword>
<feature type="region of interest" description="Disordered" evidence="7">
    <location>
        <begin position="234"/>
        <end position="273"/>
    </location>
</feature>
<dbReference type="GO" id="GO:0003677">
    <property type="term" value="F:DNA binding"/>
    <property type="evidence" value="ECO:0007669"/>
    <property type="project" value="UniProtKB-KW"/>
</dbReference>
<evidence type="ECO:0000256" key="2">
    <source>
        <dbReference type="ARBA" id="ARBA00023015"/>
    </source>
</evidence>
<feature type="compositionally biased region" description="Low complexity" evidence="7">
    <location>
        <begin position="262"/>
        <end position="272"/>
    </location>
</feature>
<feature type="compositionally biased region" description="Polar residues" evidence="7">
    <location>
        <begin position="30"/>
        <end position="40"/>
    </location>
</feature>
<comment type="subcellular location">
    <subcellularLocation>
        <location evidence="1">Nucleus</location>
    </subcellularLocation>
</comment>
<evidence type="ECO:0000313" key="10">
    <source>
        <dbReference type="Proteomes" id="UP000245207"/>
    </source>
</evidence>
<dbReference type="PANTHER" id="PTHR31391">
    <property type="entry name" value="B3 DOMAIN-CONTAINING PROTEIN OS11G0197600-RELATED"/>
    <property type="match status" value="1"/>
</dbReference>
<evidence type="ECO:0000256" key="6">
    <source>
        <dbReference type="SAM" id="Coils"/>
    </source>
</evidence>
<evidence type="ECO:0000256" key="5">
    <source>
        <dbReference type="ARBA" id="ARBA00023242"/>
    </source>
</evidence>
<feature type="region of interest" description="Disordered" evidence="7">
    <location>
        <begin position="1"/>
        <end position="105"/>
    </location>
</feature>
<dbReference type="PROSITE" id="PS50863">
    <property type="entry name" value="B3"/>
    <property type="match status" value="1"/>
</dbReference>
<name>A0A2U1MYW4_ARTAN</name>
<dbReference type="CDD" id="cd10017">
    <property type="entry name" value="B3_DNA"/>
    <property type="match status" value="1"/>
</dbReference>
<evidence type="ECO:0000256" key="7">
    <source>
        <dbReference type="SAM" id="MobiDB-lite"/>
    </source>
</evidence>
<evidence type="ECO:0000256" key="4">
    <source>
        <dbReference type="ARBA" id="ARBA00023163"/>
    </source>
</evidence>
<dbReference type="OrthoDB" id="1909330at2759"/>
<keyword evidence="2" id="KW-0805">Transcription regulation</keyword>
<evidence type="ECO:0000256" key="1">
    <source>
        <dbReference type="ARBA" id="ARBA00004123"/>
    </source>
</evidence>
<dbReference type="Proteomes" id="UP000245207">
    <property type="component" value="Unassembled WGS sequence"/>
</dbReference>
<feature type="compositionally biased region" description="Pro residues" evidence="7">
    <location>
        <begin position="48"/>
        <end position="60"/>
    </location>
</feature>
<dbReference type="SUPFAM" id="SSF101936">
    <property type="entry name" value="DNA-binding pseudobarrel domain"/>
    <property type="match status" value="1"/>
</dbReference>
<gene>
    <name evidence="9" type="ORF">CTI12_AA309130</name>
</gene>
<accession>A0A2U1MYW4</accession>
<keyword evidence="5" id="KW-0539">Nucleus</keyword>
<dbReference type="InterPro" id="IPR003340">
    <property type="entry name" value="B3_DNA-bd"/>
</dbReference>
<comment type="caution">
    <text evidence="9">The sequence shown here is derived from an EMBL/GenBank/DDBJ whole genome shotgun (WGS) entry which is preliminary data.</text>
</comment>
<dbReference type="InterPro" id="IPR044837">
    <property type="entry name" value="REM16-like"/>
</dbReference>
<dbReference type="AlphaFoldDB" id="A0A2U1MYW4"/>
<feature type="coiled-coil region" evidence="6">
    <location>
        <begin position="376"/>
        <end position="457"/>
    </location>
</feature>
<dbReference type="EMBL" id="PKPP01004028">
    <property type="protein sequence ID" value="PWA66427.1"/>
    <property type="molecule type" value="Genomic_DNA"/>
</dbReference>
<feature type="domain" description="TF-B3" evidence="8">
    <location>
        <begin position="123"/>
        <end position="214"/>
    </location>
</feature>
<dbReference type="InterPro" id="IPR015300">
    <property type="entry name" value="DNA-bd_pseudobarrel_sf"/>
</dbReference>
<dbReference type="GO" id="GO:0005634">
    <property type="term" value="C:nucleus"/>
    <property type="evidence" value="ECO:0007669"/>
    <property type="project" value="UniProtKB-SubCell"/>
</dbReference>
<proteinExistence type="predicted"/>
<dbReference type="Gene3D" id="2.40.330.10">
    <property type="entry name" value="DNA-binding pseudobarrel domain"/>
    <property type="match status" value="1"/>
</dbReference>
<keyword evidence="6" id="KW-0175">Coiled coil</keyword>
<dbReference type="Pfam" id="PF02362">
    <property type="entry name" value="B3"/>
    <property type="match status" value="1"/>
</dbReference>
<dbReference type="PANTHER" id="PTHR31391:SF107">
    <property type="entry name" value="DNA-BINDING PSEUDOBARREL DOMAIN-CONTAINING PROTEIN-RELATED"/>
    <property type="match status" value="1"/>
</dbReference>
<feature type="compositionally biased region" description="Basic and acidic residues" evidence="7">
    <location>
        <begin position="94"/>
        <end position="105"/>
    </location>
</feature>
<sequence length="462" mass="52028">MSSPAAGDPNPPPPPLQNSDQHPIFYLSDSADNNFTISQLNPSSKTPNPNPNPNPNPPINSPKNKRRKTKPVRFGGPTVIEPVVQDSSSKKSRSPKENSDVKYPAEIRAEEVQASLGTEHPSCVKLIARVDVDPGYWMGFLRPFAKTHLPKKDSEMLVEDENGVIDEIKYNAEKLGLSAGWKKFASGHNLLEGDAIVFHLVEPYKFKVYIIRADNLNEVDGALCLLNMEEQMVPEMDMPSPKPKKRKRPKSLPLLEQSGNNSEEVGSEVLEGSKPELSLEEVKTIEDFHIMVKGVCIDSELPDDVRMNYYKLCTAREELLHDDLAEGLNHKLVAGMIGETVNIANKIKNCQITTTKGEFETWDNHLKSFVIMGMKVEFLRERIATLSRIVSESEANLDVQKYVEAKREHKRVEDDIQSLTEKLVGLKESSRKFKRIVDGLKEKIEMHEDKLQKQVNIAFKIV</sequence>
<evidence type="ECO:0000256" key="3">
    <source>
        <dbReference type="ARBA" id="ARBA00023125"/>
    </source>
</evidence>
<evidence type="ECO:0000259" key="8">
    <source>
        <dbReference type="PROSITE" id="PS50863"/>
    </source>
</evidence>
<keyword evidence="3 9" id="KW-0238">DNA-binding</keyword>
<dbReference type="STRING" id="35608.A0A2U1MYW4"/>
<organism evidence="9 10">
    <name type="scientific">Artemisia annua</name>
    <name type="common">Sweet wormwood</name>
    <dbReference type="NCBI Taxonomy" id="35608"/>
    <lineage>
        <taxon>Eukaryota</taxon>
        <taxon>Viridiplantae</taxon>
        <taxon>Streptophyta</taxon>
        <taxon>Embryophyta</taxon>
        <taxon>Tracheophyta</taxon>
        <taxon>Spermatophyta</taxon>
        <taxon>Magnoliopsida</taxon>
        <taxon>eudicotyledons</taxon>
        <taxon>Gunneridae</taxon>
        <taxon>Pentapetalae</taxon>
        <taxon>asterids</taxon>
        <taxon>campanulids</taxon>
        <taxon>Asterales</taxon>
        <taxon>Asteraceae</taxon>
        <taxon>Asteroideae</taxon>
        <taxon>Anthemideae</taxon>
        <taxon>Artemisiinae</taxon>
        <taxon>Artemisia</taxon>
    </lineage>
</organism>
<reference evidence="9 10" key="1">
    <citation type="journal article" date="2018" name="Mol. Plant">
        <title>The genome of Artemisia annua provides insight into the evolution of Asteraceae family and artemisinin biosynthesis.</title>
        <authorList>
            <person name="Shen Q."/>
            <person name="Zhang L."/>
            <person name="Liao Z."/>
            <person name="Wang S."/>
            <person name="Yan T."/>
            <person name="Shi P."/>
            <person name="Liu M."/>
            <person name="Fu X."/>
            <person name="Pan Q."/>
            <person name="Wang Y."/>
            <person name="Lv Z."/>
            <person name="Lu X."/>
            <person name="Zhang F."/>
            <person name="Jiang W."/>
            <person name="Ma Y."/>
            <person name="Chen M."/>
            <person name="Hao X."/>
            <person name="Li L."/>
            <person name="Tang Y."/>
            <person name="Lv G."/>
            <person name="Zhou Y."/>
            <person name="Sun X."/>
            <person name="Brodelius P.E."/>
            <person name="Rose J.K.C."/>
            <person name="Tang K."/>
        </authorList>
    </citation>
    <scope>NUCLEOTIDE SEQUENCE [LARGE SCALE GENOMIC DNA]</scope>
    <source>
        <strain evidence="10">cv. Huhao1</strain>
        <tissue evidence="9">Leaf</tissue>
    </source>
</reference>
<protein>
    <submittedName>
        <fullName evidence="9">DNA-binding pseudobarrel domain-containing protein</fullName>
    </submittedName>
</protein>
<keyword evidence="10" id="KW-1185">Reference proteome</keyword>